<evidence type="ECO:0008006" key="3">
    <source>
        <dbReference type="Google" id="ProtNLM"/>
    </source>
</evidence>
<dbReference type="CDD" id="cd06233">
    <property type="entry name" value="M14-like"/>
    <property type="match status" value="1"/>
</dbReference>
<dbReference type="Proteomes" id="UP000062645">
    <property type="component" value="Chromosome"/>
</dbReference>
<dbReference type="RefSeq" id="WP_062292953.1">
    <property type="nucleotide sequence ID" value="NZ_CP012036.1"/>
</dbReference>
<evidence type="ECO:0000313" key="2">
    <source>
        <dbReference type="Proteomes" id="UP000062645"/>
    </source>
</evidence>
<reference evidence="1 2" key="2">
    <citation type="journal article" date="2016" name="Genome Announc.">
        <title>Draft Genome Sequence of the N2-Fixing Cyanobacterium Nostoc piscinale CENA21, Isolated from the Brazilian Amazon Floodplain.</title>
        <authorList>
            <person name="Leao T."/>
            <person name="Guimaraes P.I."/>
            <person name="de Melo A.G."/>
            <person name="Ramos R.T."/>
            <person name="Leao P.N."/>
            <person name="Silva A."/>
            <person name="Fiore M.F."/>
            <person name="Schneider M.P."/>
        </authorList>
    </citation>
    <scope>NUCLEOTIDE SEQUENCE [LARGE SCALE GENOMIC DNA]</scope>
    <source>
        <strain evidence="1 2">CENA21</strain>
    </source>
</reference>
<dbReference type="AlphaFoldDB" id="A0A0M4SL12"/>
<dbReference type="Pfam" id="PF10994">
    <property type="entry name" value="DUF2817"/>
    <property type="match status" value="1"/>
</dbReference>
<gene>
    <name evidence="1" type="ORF">ACX27_12905</name>
</gene>
<name>A0A0M4SL12_9NOSO</name>
<evidence type="ECO:0000313" key="1">
    <source>
        <dbReference type="EMBL" id="ALF53535.1"/>
    </source>
</evidence>
<dbReference type="SUPFAM" id="SSF53187">
    <property type="entry name" value="Zn-dependent exopeptidases"/>
    <property type="match status" value="1"/>
</dbReference>
<proteinExistence type="predicted"/>
<dbReference type="KEGG" id="npz:ACX27_12905"/>
<dbReference type="Gene3D" id="3.40.630.10">
    <property type="entry name" value="Zn peptidases"/>
    <property type="match status" value="1"/>
</dbReference>
<dbReference type="STRING" id="224013.ACX27_12905"/>
<protein>
    <recommendedName>
        <fullName evidence="3">Deacylase</fullName>
    </recommendedName>
</protein>
<reference evidence="2" key="1">
    <citation type="submission" date="2015-07" db="EMBL/GenBank/DDBJ databases">
        <title>Genome Of Nitrogen-Fixing Cyanobacterium Nostoc piscinale CENA21 From Solimoes/Amazon River Floodplain Sediments And Comparative Genomics To Uncover Biosynthetic Natural Products Potential.</title>
        <authorList>
            <person name="Leao T.F."/>
            <person name="Leao P.N."/>
            <person name="Guimaraes P.I."/>
            <person name="de Melo A.G.C."/>
            <person name="Ramos R.T.J."/>
            <person name="Silva A."/>
            <person name="Fiore M.F."/>
            <person name="Schneider M.P.C."/>
        </authorList>
    </citation>
    <scope>NUCLEOTIDE SEQUENCE [LARGE SCALE GENOMIC DNA]</scope>
    <source>
        <strain evidence="2">CENA21</strain>
    </source>
</reference>
<dbReference type="PATRIC" id="fig|224013.5.peg.3126"/>
<dbReference type="InterPro" id="IPR021259">
    <property type="entry name" value="DUF2817"/>
</dbReference>
<dbReference type="OrthoDB" id="4014363at2"/>
<sequence length="365" mass="40957">MSYASAFSPNYAAARYRFCAAAQALGCQLETYSIDQTGPDEEDLTIDVGILGNSQPEQILVVSSGLHGVEGFFGSAVQCALLEERLIGWCPSPGTALVLLHALNPYGFAWGRRWNEDNIDLNRNFLLPNEEYTGSPEKYEELNSFFNPTSPPSAFEPFLMKAIATIFRHGITSLINTLPVGQYDYPQGLFFGGHRPSKTYEILAANLPRWIDDAKNVLHIDLHTGLGKKATYKLFIDDPPDSESAQWLIEKFGADVVEPYQPDGKMYKVRGGLGTWCQAMFPQCDYKFLTAEFGTYPVIQVVEALRAENRAHFYSSPEHASRIWTRQRLEEVFTPTDITWRNTVVCKGLDLIEKAIEVCFPTEVI</sequence>
<accession>A0A0M4SL12</accession>
<organism evidence="1 2">
    <name type="scientific">Nostoc piscinale CENA21</name>
    <dbReference type="NCBI Taxonomy" id="224013"/>
    <lineage>
        <taxon>Bacteria</taxon>
        <taxon>Bacillati</taxon>
        <taxon>Cyanobacteriota</taxon>
        <taxon>Cyanophyceae</taxon>
        <taxon>Nostocales</taxon>
        <taxon>Nostocaceae</taxon>
        <taxon>Nostoc</taxon>
    </lineage>
</organism>
<dbReference type="EMBL" id="CP012036">
    <property type="protein sequence ID" value="ALF53535.1"/>
    <property type="molecule type" value="Genomic_DNA"/>
</dbReference>
<keyword evidence="2" id="KW-1185">Reference proteome</keyword>